<dbReference type="GO" id="GO:0016788">
    <property type="term" value="F:hydrolase activity, acting on ester bonds"/>
    <property type="evidence" value="ECO:0007669"/>
    <property type="project" value="UniProtKB-ARBA"/>
</dbReference>
<feature type="domain" description="Sialate O-acetylesterase" evidence="3">
    <location>
        <begin position="446"/>
        <end position="667"/>
    </location>
</feature>
<dbReference type="SUPFAM" id="SSF52266">
    <property type="entry name" value="SGNH hydrolase"/>
    <property type="match status" value="1"/>
</dbReference>
<dbReference type="Proteomes" id="UP000011717">
    <property type="component" value="Unassembled WGS sequence"/>
</dbReference>
<accession>M2TLD2</accession>
<sequence length="826" mass="83894">MMREQGMALGDTHVLAAARMVDRAKVGSGHAGAAILFVRDAGLFPWADAARPDGADIRASADAAGLEELPIDPVAFDGAAGTGLLAVRHPAVSDTADAALYFWTGRTGGETRPAVGAANGAHSVWQDFAAVWTGHGLLDRTGGGHDLTARGQSQAGATGGPLGRALVLPGAEADGFLAGGFDLSGELTDLYLYRNDRPGETATLGVLDNGETHDSGQNSLFWLRSDASGFLEANLYNGSSNRARSARRPAGGAWAFAAAKRNSANMPVVYNGGTSDKAFASAGGGAAFSDARIGYWLIGSGNSPMMGQVAFRGIYRTAASDALVDTFAAALTTPDSFTTAMDIDTGGGAISGAAAVDIEGVLQRGADGHAAVPLTGSYSGMETETVDVRYLPGGSWQTLDPAPAGGDWAGTLRVPTGGPYRLEVRAGEGGPHAIVAEGLLVGARIVAMGQSNMAFWSYGTGFAASQTTPEPGAGRVFDRQDRRWRAPAGAGEAAFVERLHALSGAPVGFLNMAKSSAGILAANDSGAGHWWDHERGAAAISALLGDAAAQLAAGCEGLLYLGGERDAAAGAHAGRIAGALSEMLGYLRERAGQPSLPMVIGPLYNIDYPAIANADLQAVRAALLSFAEGDPHAAATASLLTVPLGADGLHPGAPGQGVAARLFADAFAANGLGRGNAWRGPRVVSVAATAADRTRIVFTVENAVLAQNEAVSGFELSADGGVWVPVAAAVSGAGEVLLTHANVADRHVRYQQGRADVSAPLRDAAGYAAEPFAARSASYSAQEPGGEDPGGDDGDDGEPEERIAAARPGRTAAAGDDQRLRSIAAG</sequence>
<dbReference type="OrthoDB" id="9795554at2"/>
<feature type="region of interest" description="Disordered" evidence="2">
    <location>
        <begin position="773"/>
        <end position="826"/>
    </location>
</feature>
<proteinExistence type="predicted"/>
<dbReference type="PATRIC" id="fig|1234595.3.peg.2200"/>
<keyword evidence="5" id="KW-1185">Reference proteome</keyword>
<dbReference type="Gene3D" id="3.40.50.1110">
    <property type="entry name" value="SGNH hydrolase"/>
    <property type="match status" value="1"/>
</dbReference>
<evidence type="ECO:0000313" key="5">
    <source>
        <dbReference type="Proteomes" id="UP000011717"/>
    </source>
</evidence>
<comment type="caution">
    <text evidence="4">The sequence shown here is derived from an EMBL/GenBank/DDBJ whole genome shotgun (WGS) entry which is preliminary data.</text>
</comment>
<evidence type="ECO:0000256" key="2">
    <source>
        <dbReference type="SAM" id="MobiDB-lite"/>
    </source>
</evidence>
<gene>
    <name evidence="4" type="ORF">C725_2197</name>
</gene>
<protein>
    <submittedName>
        <fullName evidence="4">Major ampullate spidroin 2</fullName>
    </submittedName>
</protein>
<evidence type="ECO:0000259" key="3">
    <source>
        <dbReference type="Pfam" id="PF03629"/>
    </source>
</evidence>
<dbReference type="AlphaFoldDB" id="M2TLD2"/>
<dbReference type="InterPro" id="IPR036514">
    <property type="entry name" value="SGNH_hydro_sf"/>
</dbReference>
<dbReference type="EMBL" id="AMRV01000007">
    <property type="protein sequence ID" value="EMD82476.1"/>
    <property type="molecule type" value="Genomic_DNA"/>
</dbReference>
<reference evidence="4 5" key="1">
    <citation type="journal article" date="2013" name="Genome Announc.">
        <title>Draft Genome Sequence of Strain JLT2015T, Belonging to the Family Sphingomonadaceae of the Alphaproteobacteria.</title>
        <authorList>
            <person name="Tang K."/>
            <person name="Liu K."/>
            <person name="Li S."/>
            <person name="Jiao N."/>
        </authorList>
    </citation>
    <scope>NUCLEOTIDE SEQUENCE [LARGE SCALE GENOMIC DNA]</scope>
    <source>
        <strain evidence="4 5">JLT2015</strain>
    </source>
</reference>
<feature type="compositionally biased region" description="Acidic residues" evidence="2">
    <location>
        <begin position="785"/>
        <end position="799"/>
    </location>
</feature>
<name>M2TLD2_9SPHN</name>
<feature type="compositionally biased region" description="Low complexity" evidence="2">
    <location>
        <begin position="805"/>
        <end position="815"/>
    </location>
</feature>
<keyword evidence="1" id="KW-0378">Hydrolase</keyword>
<evidence type="ECO:0000313" key="4">
    <source>
        <dbReference type="EMBL" id="EMD82476.1"/>
    </source>
</evidence>
<dbReference type="Pfam" id="PF03629">
    <property type="entry name" value="SASA"/>
    <property type="match status" value="1"/>
</dbReference>
<organism evidence="4 5">
    <name type="scientific">Pacificimonas flava</name>
    <dbReference type="NCBI Taxonomy" id="1234595"/>
    <lineage>
        <taxon>Bacteria</taxon>
        <taxon>Pseudomonadati</taxon>
        <taxon>Pseudomonadota</taxon>
        <taxon>Alphaproteobacteria</taxon>
        <taxon>Sphingomonadales</taxon>
        <taxon>Sphingosinicellaceae</taxon>
        <taxon>Pacificimonas</taxon>
    </lineage>
</organism>
<evidence type="ECO:0000256" key="1">
    <source>
        <dbReference type="ARBA" id="ARBA00022801"/>
    </source>
</evidence>
<dbReference type="RefSeq" id="WP_008602792.1">
    <property type="nucleotide sequence ID" value="NZ_AMRV01000007.1"/>
</dbReference>
<dbReference type="InterPro" id="IPR005181">
    <property type="entry name" value="SASA"/>
</dbReference>